<feature type="compositionally biased region" description="Basic and acidic residues" evidence="2">
    <location>
        <begin position="260"/>
        <end position="275"/>
    </location>
</feature>
<keyword evidence="1" id="KW-0175">Coiled coil</keyword>
<dbReference type="AlphaFoldDB" id="A0A6V7P2K1"/>
<dbReference type="EMBL" id="LR862144">
    <property type="protein sequence ID" value="CAD1825007.1"/>
    <property type="molecule type" value="Genomic_DNA"/>
</dbReference>
<feature type="compositionally biased region" description="Basic and acidic residues" evidence="2">
    <location>
        <begin position="1"/>
        <end position="14"/>
    </location>
</feature>
<protein>
    <recommendedName>
        <fullName evidence="4">Protein POLAR LOCALIZATION DURING ASYMMETRIC DIVISION AND REDISTRIBUTION</fullName>
    </recommendedName>
</protein>
<dbReference type="PANTHER" id="PTHR33476:SF22">
    <property type="entry name" value="PROTEIN POLAR LOCALIZATION DURING ASYMMETRIC DIVISION AND REDISTRIBUTION"/>
    <property type="match status" value="1"/>
</dbReference>
<feature type="compositionally biased region" description="Acidic residues" evidence="2">
    <location>
        <begin position="96"/>
        <end position="122"/>
    </location>
</feature>
<dbReference type="PANTHER" id="PTHR33476">
    <property type="entry name" value="EMB|CAB62613.1"/>
    <property type="match status" value="1"/>
</dbReference>
<gene>
    <name evidence="3" type="ORF">CB5_LOCUS8218</name>
</gene>
<name>A0A6V7P2K1_ANACO</name>
<evidence type="ECO:0000256" key="1">
    <source>
        <dbReference type="SAM" id="Coils"/>
    </source>
</evidence>
<feature type="region of interest" description="Disordered" evidence="2">
    <location>
        <begin position="1"/>
        <end position="29"/>
    </location>
</feature>
<proteinExistence type="predicted"/>
<feature type="region of interest" description="Disordered" evidence="2">
    <location>
        <begin position="260"/>
        <end position="291"/>
    </location>
</feature>
<evidence type="ECO:0000256" key="2">
    <source>
        <dbReference type="SAM" id="MobiDB-lite"/>
    </source>
</evidence>
<feature type="compositionally biased region" description="Low complexity" evidence="2">
    <location>
        <begin position="125"/>
        <end position="141"/>
    </location>
</feature>
<organism evidence="3">
    <name type="scientific">Ananas comosus var. bracteatus</name>
    <name type="common">red pineapple</name>
    <dbReference type="NCBI Taxonomy" id="296719"/>
    <lineage>
        <taxon>Eukaryota</taxon>
        <taxon>Viridiplantae</taxon>
        <taxon>Streptophyta</taxon>
        <taxon>Embryophyta</taxon>
        <taxon>Tracheophyta</taxon>
        <taxon>Spermatophyta</taxon>
        <taxon>Magnoliopsida</taxon>
        <taxon>Liliopsida</taxon>
        <taxon>Poales</taxon>
        <taxon>Bromeliaceae</taxon>
        <taxon>Bromelioideae</taxon>
        <taxon>Ananas</taxon>
    </lineage>
</organism>
<sequence length="366" mass="41808">MESKRRSRRSDHFAKQSPTPHFNSISSSSPSECYYYYSNYYYYSPRSLLSRIRVLLSRRLQSPGRSSGGGEGVGCRVRFLGYCAYGKGKREKKNEEEEEEEEEEEVVVVVEEGEKEEEEEREVEGSSSSSSSSASSGKGKEGVPLNLGMGAGLVLLLAKSAVELNKMVELREQMEILLTDIKNEIDHKKDVSFSVAASKTALISHSDCYEYGSISNCISYKFSESAENAVRDNTGGGKDKMEEELKVELERLRLNVEEKNSSVHLRQDETEEKHYSGGNELAEEQSPPHSGVSARELERRLHELLETRQKERIAELESALECAERDLREKEREISWWRRSARLVSQHREEKLLRLFFIQLHCFLTP</sequence>
<accession>A0A6V7P2K1</accession>
<feature type="coiled-coil region" evidence="1">
    <location>
        <begin position="294"/>
        <end position="340"/>
    </location>
</feature>
<evidence type="ECO:0008006" key="4">
    <source>
        <dbReference type="Google" id="ProtNLM"/>
    </source>
</evidence>
<feature type="region of interest" description="Disordered" evidence="2">
    <location>
        <begin position="90"/>
        <end position="141"/>
    </location>
</feature>
<evidence type="ECO:0000313" key="3">
    <source>
        <dbReference type="EMBL" id="CAD1825007.1"/>
    </source>
</evidence>
<dbReference type="GO" id="GO:0008356">
    <property type="term" value="P:asymmetric cell division"/>
    <property type="evidence" value="ECO:0007669"/>
    <property type="project" value="InterPro"/>
</dbReference>
<dbReference type="InterPro" id="IPR040348">
    <property type="entry name" value="POLAR-like"/>
</dbReference>
<reference evidence="3" key="1">
    <citation type="submission" date="2020-07" db="EMBL/GenBank/DDBJ databases">
        <authorList>
            <person name="Lin J."/>
        </authorList>
    </citation>
    <scope>NUCLEOTIDE SEQUENCE</scope>
</reference>